<keyword evidence="3" id="KW-1185">Reference proteome</keyword>
<dbReference type="AlphaFoldDB" id="A0A0L7LT24"/>
<organism evidence="2 3">
    <name type="scientific">Operophtera brumata</name>
    <name type="common">Winter moth</name>
    <name type="synonym">Phalaena brumata</name>
    <dbReference type="NCBI Taxonomy" id="104452"/>
    <lineage>
        <taxon>Eukaryota</taxon>
        <taxon>Metazoa</taxon>
        <taxon>Ecdysozoa</taxon>
        <taxon>Arthropoda</taxon>
        <taxon>Hexapoda</taxon>
        <taxon>Insecta</taxon>
        <taxon>Pterygota</taxon>
        <taxon>Neoptera</taxon>
        <taxon>Endopterygota</taxon>
        <taxon>Lepidoptera</taxon>
        <taxon>Glossata</taxon>
        <taxon>Ditrysia</taxon>
        <taxon>Geometroidea</taxon>
        <taxon>Geometridae</taxon>
        <taxon>Larentiinae</taxon>
        <taxon>Operophtera</taxon>
    </lineage>
</organism>
<feature type="compositionally biased region" description="Low complexity" evidence="1">
    <location>
        <begin position="26"/>
        <end position="38"/>
    </location>
</feature>
<dbReference type="EMBL" id="JTDY01000144">
    <property type="protein sequence ID" value="KOB78618.1"/>
    <property type="molecule type" value="Genomic_DNA"/>
</dbReference>
<feature type="compositionally biased region" description="Polar residues" evidence="1">
    <location>
        <begin position="78"/>
        <end position="91"/>
    </location>
</feature>
<dbReference type="Proteomes" id="UP000037510">
    <property type="component" value="Unassembled WGS sequence"/>
</dbReference>
<feature type="region of interest" description="Disordered" evidence="1">
    <location>
        <begin position="26"/>
        <end position="93"/>
    </location>
</feature>
<gene>
    <name evidence="2" type="ORF">OBRU01_02105</name>
</gene>
<name>A0A0L7LT24_OPEBR</name>
<evidence type="ECO:0000256" key="1">
    <source>
        <dbReference type="SAM" id="MobiDB-lite"/>
    </source>
</evidence>
<sequence>MVIHDESGLEVIPPVLENQLYGLNPNNNEQYYENTNENDAPMSEPIKKSRKLSGNESDGKVRNSRKKLNKTDHPSAYPSENSDSTSSTNKISPEDLEELRNVYKKCKSVIRKIETKYGHLLDLEPAASKRRRKNTENPTDEDEAECQCTLNKKIVFDDDGQEIAIDTVPAGHICPKKQRFTQSQTAPPHNDLQIEYYNQHIELPDTLQELKTILQNPGIEITYRNQVIQKVRLIKQEYAFEIKFNKHSIVEKIKTDMNEMIDFKGTNLSSLPGYIY</sequence>
<protein>
    <submittedName>
        <fullName evidence="2">Uncharacterized protein</fullName>
    </submittedName>
</protein>
<accession>A0A0L7LT24</accession>
<reference evidence="2 3" key="1">
    <citation type="journal article" date="2015" name="Genome Biol. Evol.">
        <title>The genome of winter moth (Operophtera brumata) provides a genomic perspective on sexual dimorphism and phenology.</title>
        <authorList>
            <person name="Derks M.F."/>
            <person name="Smit S."/>
            <person name="Salis L."/>
            <person name="Schijlen E."/>
            <person name="Bossers A."/>
            <person name="Mateman C."/>
            <person name="Pijl A.S."/>
            <person name="de Ridder D."/>
            <person name="Groenen M.A."/>
            <person name="Visser M.E."/>
            <person name="Megens H.J."/>
        </authorList>
    </citation>
    <scope>NUCLEOTIDE SEQUENCE [LARGE SCALE GENOMIC DNA]</scope>
    <source>
        <strain evidence="2">WM2013NL</strain>
        <tissue evidence="2">Head and thorax</tissue>
    </source>
</reference>
<proteinExistence type="predicted"/>
<evidence type="ECO:0000313" key="2">
    <source>
        <dbReference type="EMBL" id="KOB78618.1"/>
    </source>
</evidence>
<evidence type="ECO:0000313" key="3">
    <source>
        <dbReference type="Proteomes" id="UP000037510"/>
    </source>
</evidence>
<comment type="caution">
    <text evidence="2">The sequence shown here is derived from an EMBL/GenBank/DDBJ whole genome shotgun (WGS) entry which is preliminary data.</text>
</comment>